<dbReference type="SUPFAM" id="SSF69118">
    <property type="entry name" value="AhpD-like"/>
    <property type="match status" value="1"/>
</dbReference>
<feature type="domain" description="Carboxymuconolactone decarboxylase-like" evidence="1">
    <location>
        <begin position="167"/>
        <end position="252"/>
    </location>
</feature>
<dbReference type="EMBL" id="WHOC01000040">
    <property type="protein sequence ID" value="NOU85681.1"/>
    <property type="molecule type" value="Genomic_DNA"/>
</dbReference>
<comment type="caution">
    <text evidence="2">The sequence shown here is derived from an EMBL/GenBank/DDBJ whole genome shotgun (WGS) entry which is preliminary data.</text>
</comment>
<dbReference type="InterPro" id="IPR029032">
    <property type="entry name" value="AhpD-like"/>
</dbReference>
<dbReference type="Gene3D" id="1.20.1290.10">
    <property type="entry name" value="AhpD-like"/>
    <property type="match status" value="2"/>
</dbReference>
<feature type="domain" description="Carboxymuconolactone decarboxylase-like" evidence="1">
    <location>
        <begin position="33"/>
        <end position="116"/>
    </location>
</feature>
<reference evidence="2 3" key="1">
    <citation type="submission" date="2019-10" db="EMBL/GenBank/DDBJ databases">
        <title>Description of Paenibacillus choica sp. nov.</title>
        <authorList>
            <person name="Carlier A."/>
            <person name="Qi S."/>
        </authorList>
    </citation>
    <scope>NUCLEOTIDE SEQUENCE [LARGE SCALE GENOMIC DNA]</scope>
    <source>
        <strain evidence="2 3">LMG 31460</strain>
    </source>
</reference>
<protein>
    <submittedName>
        <fullName evidence="2">Carboxymuconolactone decarboxylase</fullName>
    </submittedName>
</protein>
<evidence type="ECO:0000313" key="3">
    <source>
        <dbReference type="Proteomes" id="UP000658690"/>
    </source>
</evidence>
<proteinExistence type="predicted"/>
<sequence length="257" mass="28467">MMNSPYEIGRKLFQETDEEGIQGVVNGLSDVSPHISRYIIEFYGQVFSNPVLTYQQREMIVISALISLGDTPNQLKWHMNFGLKVGITPNEIIEIATHCIPFCGFPRALNAVGVAKQLFAEQNIEVNIEDELLQNVGERRERGLAKLQEIDGKHGDAVVDSLADIAPLLAEQIIDFAFGEIYSRSGLNPKQRQLVTLGALTVQGGCEPQLRVHLNAAIRVGLTREEIIEALLQCSPYTGFPKVLNAITVAKEIFLSH</sequence>
<name>A0ABX1Z0Y3_9BACL</name>
<evidence type="ECO:0000259" key="1">
    <source>
        <dbReference type="Pfam" id="PF02627"/>
    </source>
</evidence>
<evidence type="ECO:0000313" key="2">
    <source>
        <dbReference type="EMBL" id="NOU85681.1"/>
    </source>
</evidence>
<gene>
    <name evidence="2" type="ORF">GC102_07810</name>
</gene>
<keyword evidence="3" id="KW-1185">Reference proteome</keyword>
<dbReference type="Pfam" id="PF02627">
    <property type="entry name" value="CMD"/>
    <property type="match status" value="2"/>
</dbReference>
<organism evidence="2 3">
    <name type="scientific">Paenibacillus germinis</name>
    <dbReference type="NCBI Taxonomy" id="2654979"/>
    <lineage>
        <taxon>Bacteria</taxon>
        <taxon>Bacillati</taxon>
        <taxon>Bacillota</taxon>
        <taxon>Bacilli</taxon>
        <taxon>Bacillales</taxon>
        <taxon>Paenibacillaceae</taxon>
        <taxon>Paenibacillus</taxon>
    </lineage>
</organism>
<dbReference type="PANTHER" id="PTHR33570">
    <property type="entry name" value="4-CARBOXYMUCONOLACTONE DECARBOXYLASE FAMILY PROTEIN"/>
    <property type="match status" value="1"/>
</dbReference>
<dbReference type="InterPro" id="IPR052512">
    <property type="entry name" value="4CMD/NDH-1_regulator"/>
</dbReference>
<dbReference type="InterPro" id="IPR003779">
    <property type="entry name" value="CMD-like"/>
</dbReference>
<accession>A0ABX1Z0Y3</accession>
<dbReference type="Proteomes" id="UP000658690">
    <property type="component" value="Unassembled WGS sequence"/>
</dbReference>
<dbReference type="PANTHER" id="PTHR33570:SF10">
    <property type="entry name" value="GAMMA-CARBOXYMUCONOLACTONE DECARBOXYLASE"/>
    <property type="match status" value="1"/>
</dbReference>